<feature type="compositionally biased region" description="Basic residues" evidence="1">
    <location>
        <begin position="137"/>
        <end position="146"/>
    </location>
</feature>
<gene>
    <name evidence="3" type="ORF">Ptr86124_004798</name>
</gene>
<feature type="compositionally biased region" description="Basic and acidic residues" evidence="1">
    <location>
        <begin position="474"/>
        <end position="483"/>
    </location>
</feature>
<dbReference type="OMA" id="YDWFDDS"/>
<evidence type="ECO:0000313" key="3">
    <source>
        <dbReference type="EMBL" id="KAI1516261.1"/>
    </source>
</evidence>
<organism evidence="3 4">
    <name type="scientific">Pyrenophora tritici-repentis</name>
    <dbReference type="NCBI Taxonomy" id="45151"/>
    <lineage>
        <taxon>Eukaryota</taxon>
        <taxon>Fungi</taxon>
        <taxon>Dikarya</taxon>
        <taxon>Ascomycota</taxon>
        <taxon>Pezizomycotina</taxon>
        <taxon>Dothideomycetes</taxon>
        <taxon>Pleosporomycetidae</taxon>
        <taxon>Pleosporales</taxon>
        <taxon>Pleosporineae</taxon>
        <taxon>Pleosporaceae</taxon>
        <taxon>Pyrenophora</taxon>
    </lineage>
</organism>
<feature type="domain" description="BRCT" evidence="2">
    <location>
        <begin position="1"/>
        <end position="91"/>
    </location>
</feature>
<dbReference type="InterPro" id="IPR036420">
    <property type="entry name" value="BRCT_dom_sf"/>
</dbReference>
<comment type="caution">
    <text evidence="3">The sequence shown here is derived from an EMBL/GenBank/DDBJ whole genome shotgun (WGS) entry which is preliminary data.</text>
</comment>
<dbReference type="SMART" id="SM00292">
    <property type="entry name" value="BRCT"/>
    <property type="match status" value="1"/>
</dbReference>
<dbReference type="PROSITE" id="PS50172">
    <property type="entry name" value="BRCT"/>
    <property type="match status" value="1"/>
</dbReference>
<protein>
    <submittedName>
        <fullName evidence="3">BRCA1 C Terminus domain containing protein</fullName>
    </submittedName>
</protein>
<proteinExistence type="predicted"/>
<reference evidence="4" key="1">
    <citation type="journal article" date="2022" name="Microb. Genom.">
        <title>A global pangenome for the wheat fungal pathogen Pyrenophora tritici-repentis and prediction of effector protein structural homology.</title>
        <authorList>
            <person name="Moolhuijzen P.M."/>
            <person name="See P.T."/>
            <person name="Shi G."/>
            <person name="Powell H.R."/>
            <person name="Cockram J."/>
            <person name="Jorgensen L.N."/>
            <person name="Benslimane H."/>
            <person name="Strelkov S.E."/>
            <person name="Turner J."/>
            <person name="Liu Z."/>
            <person name="Moffat C.S."/>
        </authorList>
    </citation>
    <scope>NUCLEOTIDE SEQUENCE [LARGE SCALE GENOMIC DNA]</scope>
</reference>
<evidence type="ECO:0000256" key="1">
    <source>
        <dbReference type="SAM" id="MobiDB-lite"/>
    </source>
</evidence>
<sequence>MGVLDNLTIAVTGTHPHDAKQIRSWIDKNNGRYSVVVNKNVTHLIASKEAYKARNDAVRQATDLGIDVVSYDWFDDSLQARRKLSTRRYKWEVLTKERRTRKELKRLGKAADGKKFRDGCARIKELTGSGTSDSTAVKRKPRKNKSKSFFFDTSDPVVPPTLFVSAKEDLLRRKAERETAKADGSTASGDDEVNESEGVTPTRTTSSTTASTPNSAPPNKPSPIKKPQLLPPSPSTIQTLAKKPHWKDSYHYYHDQTGFEYKILLVRSDLTTAGFSQYNIGLLESHSKPHVYWTIAQYKPAKASPQVVDNAASNIHPEAARLQALISPPSFTIPTSSAPYQTTLCPRNSAFDTAYTVFRHAFRDLTLLTWEERFDPGKNLQKSRAILFNTEPFIYSRPKPGMPVGMFPQEQGLGMVGGNTQDEEDGYMRGSLGLPGMGGVLTRNGTMGASAWLDGVEEKERAAKREEERVVQEGLRKRAEMQRKGQGQGQGGTRQVQRWGKGGSAKGYFDPAFAHLVGKRGM</sequence>
<feature type="region of interest" description="Disordered" evidence="1">
    <location>
        <begin position="125"/>
        <end position="151"/>
    </location>
</feature>
<feature type="compositionally biased region" description="Low complexity" evidence="1">
    <location>
        <begin position="200"/>
        <end position="214"/>
    </location>
</feature>
<dbReference type="OrthoDB" id="342264at2759"/>
<feature type="region of interest" description="Disordered" evidence="1">
    <location>
        <begin position="474"/>
        <end position="508"/>
    </location>
</feature>
<feature type="region of interest" description="Disordered" evidence="1">
    <location>
        <begin position="175"/>
        <end position="238"/>
    </location>
</feature>
<evidence type="ECO:0000313" key="4">
    <source>
        <dbReference type="Proteomes" id="UP000249757"/>
    </source>
</evidence>
<name>A0A922NI02_9PLEO</name>
<dbReference type="SUPFAM" id="SSF52113">
    <property type="entry name" value="BRCT domain"/>
    <property type="match status" value="1"/>
</dbReference>
<dbReference type="AlphaFoldDB" id="A0A922NI02"/>
<dbReference type="Pfam" id="PF00533">
    <property type="entry name" value="BRCT"/>
    <property type="match status" value="1"/>
</dbReference>
<accession>A0A922NI02</accession>
<dbReference type="Proteomes" id="UP000249757">
    <property type="component" value="Unassembled WGS sequence"/>
</dbReference>
<evidence type="ECO:0000259" key="2">
    <source>
        <dbReference type="PROSITE" id="PS50172"/>
    </source>
</evidence>
<dbReference type="EMBL" id="NRDI02000005">
    <property type="protein sequence ID" value="KAI1516261.1"/>
    <property type="molecule type" value="Genomic_DNA"/>
</dbReference>
<dbReference type="CDD" id="cd00027">
    <property type="entry name" value="BRCT"/>
    <property type="match status" value="1"/>
</dbReference>
<keyword evidence="4" id="KW-1185">Reference proteome</keyword>
<dbReference type="Gene3D" id="3.40.50.10190">
    <property type="entry name" value="BRCT domain"/>
    <property type="match status" value="1"/>
</dbReference>
<dbReference type="InterPro" id="IPR001357">
    <property type="entry name" value="BRCT_dom"/>
</dbReference>